<dbReference type="EMBL" id="MU856169">
    <property type="protein sequence ID" value="KAK3897430.1"/>
    <property type="molecule type" value="Genomic_DNA"/>
</dbReference>
<reference evidence="2" key="2">
    <citation type="submission" date="2023-05" db="EMBL/GenBank/DDBJ databases">
        <authorList>
            <consortium name="Lawrence Berkeley National Laboratory"/>
            <person name="Steindorff A."/>
            <person name="Hensen N."/>
            <person name="Bonometti L."/>
            <person name="Westerberg I."/>
            <person name="Brannstrom I.O."/>
            <person name="Guillou S."/>
            <person name="Cros-Aarteil S."/>
            <person name="Calhoun S."/>
            <person name="Haridas S."/>
            <person name="Kuo A."/>
            <person name="Mondo S."/>
            <person name="Pangilinan J."/>
            <person name="Riley R."/>
            <person name="Labutti K."/>
            <person name="Andreopoulos B."/>
            <person name="Lipzen A."/>
            <person name="Chen C."/>
            <person name="Yanf M."/>
            <person name="Daum C."/>
            <person name="Ng V."/>
            <person name="Clum A."/>
            <person name="Ohm R."/>
            <person name="Martin F."/>
            <person name="Silar P."/>
            <person name="Natvig D."/>
            <person name="Lalanne C."/>
            <person name="Gautier V."/>
            <person name="Ament-Velasquez S.L."/>
            <person name="Kruys A."/>
            <person name="Hutchinson M.I."/>
            <person name="Powell A.J."/>
            <person name="Barry K."/>
            <person name="Miller A.N."/>
            <person name="Grigoriev I.V."/>
            <person name="Debuchy R."/>
            <person name="Gladieux P."/>
            <person name="Thoren M.H."/>
            <person name="Johannesson H."/>
        </authorList>
    </citation>
    <scope>NUCLEOTIDE SEQUENCE</scope>
    <source>
        <strain evidence="2">CBS 103.79</strain>
    </source>
</reference>
<feature type="region of interest" description="Disordered" evidence="1">
    <location>
        <begin position="1"/>
        <end position="21"/>
    </location>
</feature>
<organism evidence="2 3">
    <name type="scientific">Staphylotrichum tortipilum</name>
    <dbReference type="NCBI Taxonomy" id="2831512"/>
    <lineage>
        <taxon>Eukaryota</taxon>
        <taxon>Fungi</taxon>
        <taxon>Dikarya</taxon>
        <taxon>Ascomycota</taxon>
        <taxon>Pezizomycotina</taxon>
        <taxon>Sordariomycetes</taxon>
        <taxon>Sordariomycetidae</taxon>
        <taxon>Sordariales</taxon>
        <taxon>Chaetomiaceae</taxon>
        <taxon>Staphylotrichum</taxon>
    </lineage>
</organism>
<evidence type="ECO:0000256" key="1">
    <source>
        <dbReference type="SAM" id="MobiDB-lite"/>
    </source>
</evidence>
<accession>A0AAN6MAX6</accession>
<proteinExistence type="predicted"/>
<dbReference type="AlphaFoldDB" id="A0AAN6MAX6"/>
<gene>
    <name evidence="2" type="ORF">C8A05DRAFT_39021</name>
</gene>
<sequence length="467" mass="51566">MPTPDPSTPSGLGGLDPGDARHYIAAMRTSGSRASSEQATVLLPTIPSQSPLANKSNPFVQTANGHMIGNNNALGEQEEEVEPQFRNVSRRLFRASDLMEDSPPPRLAPKGYVNQAADAGTKRSLAYSQIDFENNESMENNKRIRTNYYRESNRKTQNREISAGMGNINNRPTKGPLTRNIHPTYLPPAFLLQQYLNSLFPHGTVLPVVSNPLLKSSLALFPTLPVCFDEGAMTGRLYCPVNTLGEPDPHWKVFPPNPDYPGIPGHGTINPLLLHRFPDTALPFQLHTHHLAHAHHGTLFADTVATLNASTALVDACEFDDAPIPQDVLDRLLARPPRVLKKKGVDPFMGFRGRGGRLARREMDEMLGVSGLEGRELGDGVVVPAVMPRTIWRGTRFERGKEKSLRIPRGWWEGEGVSGEVGEAIWDWEGQGSLPHAEAQGEIDIDDEWHNTFDIDEWLNIPGDGDE</sequence>
<comment type="caution">
    <text evidence="2">The sequence shown here is derived from an EMBL/GenBank/DDBJ whole genome shotgun (WGS) entry which is preliminary data.</text>
</comment>
<dbReference type="Proteomes" id="UP001303889">
    <property type="component" value="Unassembled WGS sequence"/>
</dbReference>
<reference evidence="2" key="1">
    <citation type="journal article" date="2023" name="Mol. Phylogenet. Evol.">
        <title>Genome-scale phylogeny and comparative genomics of the fungal order Sordariales.</title>
        <authorList>
            <person name="Hensen N."/>
            <person name="Bonometti L."/>
            <person name="Westerberg I."/>
            <person name="Brannstrom I.O."/>
            <person name="Guillou S."/>
            <person name="Cros-Aarteil S."/>
            <person name="Calhoun S."/>
            <person name="Haridas S."/>
            <person name="Kuo A."/>
            <person name="Mondo S."/>
            <person name="Pangilinan J."/>
            <person name="Riley R."/>
            <person name="LaButti K."/>
            <person name="Andreopoulos B."/>
            <person name="Lipzen A."/>
            <person name="Chen C."/>
            <person name="Yan M."/>
            <person name="Daum C."/>
            <person name="Ng V."/>
            <person name="Clum A."/>
            <person name="Steindorff A."/>
            <person name="Ohm R.A."/>
            <person name="Martin F."/>
            <person name="Silar P."/>
            <person name="Natvig D.O."/>
            <person name="Lalanne C."/>
            <person name="Gautier V."/>
            <person name="Ament-Velasquez S.L."/>
            <person name="Kruys A."/>
            <person name="Hutchinson M.I."/>
            <person name="Powell A.J."/>
            <person name="Barry K."/>
            <person name="Miller A.N."/>
            <person name="Grigoriev I.V."/>
            <person name="Debuchy R."/>
            <person name="Gladieux P."/>
            <person name="Hiltunen Thoren M."/>
            <person name="Johannesson H."/>
        </authorList>
    </citation>
    <scope>NUCLEOTIDE SEQUENCE</scope>
    <source>
        <strain evidence="2">CBS 103.79</strain>
    </source>
</reference>
<name>A0AAN6MAX6_9PEZI</name>
<evidence type="ECO:0000313" key="2">
    <source>
        <dbReference type="EMBL" id="KAK3897430.1"/>
    </source>
</evidence>
<keyword evidence="3" id="KW-1185">Reference proteome</keyword>
<evidence type="ECO:0000313" key="3">
    <source>
        <dbReference type="Proteomes" id="UP001303889"/>
    </source>
</evidence>
<protein>
    <submittedName>
        <fullName evidence="2">Uncharacterized protein</fullName>
    </submittedName>
</protein>